<keyword evidence="4" id="KW-0436">Ligase</keyword>
<comment type="caution">
    <text evidence="18">The sequence shown here is derived from an EMBL/GenBank/DDBJ whole genome shotgun (WGS) entry which is preliminary data.</text>
</comment>
<evidence type="ECO:0000256" key="14">
    <source>
        <dbReference type="ARBA" id="ARBA00073229"/>
    </source>
</evidence>
<organism evidence="18 19">
    <name type="scientific">Exophiala mesophila</name>
    <name type="common">Black yeast-like fungus</name>
    <dbReference type="NCBI Taxonomy" id="212818"/>
    <lineage>
        <taxon>Eukaryota</taxon>
        <taxon>Fungi</taxon>
        <taxon>Dikarya</taxon>
        <taxon>Ascomycota</taxon>
        <taxon>Pezizomycotina</taxon>
        <taxon>Eurotiomycetes</taxon>
        <taxon>Chaetothyriomycetidae</taxon>
        <taxon>Chaetothyriales</taxon>
        <taxon>Herpotrichiellaceae</taxon>
        <taxon>Exophiala</taxon>
    </lineage>
</organism>
<feature type="compositionally biased region" description="Low complexity" evidence="15">
    <location>
        <begin position="43"/>
        <end position="53"/>
    </location>
</feature>
<evidence type="ECO:0000313" key="19">
    <source>
        <dbReference type="Proteomes" id="UP000288859"/>
    </source>
</evidence>
<dbReference type="GO" id="GO:0005759">
    <property type="term" value="C:mitochondrial matrix"/>
    <property type="evidence" value="ECO:0007669"/>
    <property type="project" value="UniProtKB-SubCell"/>
</dbReference>
<name>A0A438NK20_EXOME</name>
<evidence type="ECO:0000256" key="4">
    <source>
        <dbReference type="ARBA" id="ARBA00022598"/>
    </source>
</evidence>
<dbReference type="PROSITE" id="PS51447">
    <property type="entry name" value="FDX_ACB"/>
    <property type="match status" value="1"/>
</dbReference>
<feature type="region of interest" description="Disordered" evidence="15">
    <location>
        <begin position="43"/>
        <end position="90"/>
    </location>
</feature>
<evidence type="ECO:0000259" key="17">
    <source>
        <dbReference type="PROSITE" id="PS51447"/>
    </source>
</evidence>
<dbReference type="FunFam" id="3.30.930.10:FF:000053">
    <property type="entry name" value="Phenylalanyl-tRNA synthetase mitochondrial"/>
    <property type="match status" value="1"/>
</dbReference>
<evidence type="ECO:0000256" key="5">
    <source>
        <dbReference type="ARBA" id="ARBA00022741"/>
    </source>
</evidence>
<dbReference type="SUPFAM" id="SSF54991">
    <property type="entry name" value="Anticodon-binding domain of PheRS"/>
    <property type="match status" value="1"/>
</dbReference>
<keyword evidence="6" id="KW-0067">ATP-binding</keyword>
<evidence type="ECO:0000256" key="11">
    <source>
        <dbReference type="ARBA" id="ARBA00031194"/>
    </source>
</evidence>
<keyword evidence="10" id="KW-0030">Aminoacyl-tRNA synthetase</keyword>
<dbReference type="NCBIfam" id="TIGR00469">
    <property type="entry name" value="pheS_mito"/>
    <property type="match status" value="1"/>
</dbReference>
<feature type="domain" description="FDX-ACB" evidence="17">
    <location>
        <begin position="458"/>
        <end position="584"/>
    </location>
</feature>
<evidence type="ECO:0000256" key="15">
    <source>
        <dbReference type="SAM" id="MobiDB-lite"/>
    </source>
</evidence>
<gene>
    <name evidence="18" type="ORF">B0A52_00434</name>
</gene>
<dbReference type="InterPro" id="IPR005121">
    <property type="entry name" value="Fdx_antiC-bd"/>
</dbReference>
<evidence type="ECO:0000256" key="7">
    <source>
        <dbReference type="ARBA" id="ARBA00022917"/>
    </source>
</evidence>
<dbReference type="EC" id="6.1.1.20" evidence="3"/>
<sequence>MKLRHTGAFIRAARAARISSPCPSHKLTPYPYTSSTCSRWSSTQATSSESSATPFPDQSTPLPRQVDPEKTAAASTSAAKSSSGHQDAREKQLRQILLDLDQGNKIVNVSPGLSGAKILGKPYLFDATTNVSQSILDLVGRNLYANPNHPLSITRELIESCFASPTYNHYTVADPVVTVADNFDVLGFPADHPGRSRTDTYYINSSHLLRTHTSAHQHDAFKALSTDPNGATGYTICADVYRRDAIDRSHFPVFHQMEGARIWGLPRLDPNVPKMDRYHHERQRLFTIVNDIATIPVHEARFSDQAASFYPDKNPMQLEHHPDEVNAVVRHLKRSLEHLTRTIFSAARAASPSASTQPQSELKGRWIEAYFPFTSPSFELEVLYNGDWLELLGSGVVQQPILDNAGLRHHIAWAWGLGIERFAMLLFNIPDIRLFWSTDPRFLNQFTRGKITRFEPFSKYPACYKDISFWINPSPAASSPIHPDPSSSTGAAAAGGDATKASPGETQPAAFHENDVMEVVRDVAGALAEDVTLVDEFVNSSGRKSLCYRINYRSLERTLTNDEVNTMHEQVSRRLQHSLGVELR</sequence>
<proteinExistence type="inferred from homology"/>
<dbReference type="Pfam" id="PF03147">
    <property type="entry name" value="FDX-ACB"/>
    <property type="match status" value="1"/>
</dbReference>
<accession>A0A438NK20</accession>
<feature type="compositionally biased region" description="Low complexity" evidence="15">
    <location>
        <begin position="71"/>
        <end position="83"/>
    </location>
</feature>
<feature type="domain" description="Aminoacyl-transfer RNA synthetases class-II family profile" evidence="16">
    <location>
        <begin position="238"/>
        <end position="440"/>
    </location>
</feature>
<protein>
    <recommendedName>
        <fullName evidence="14">Phenylalanine--tRNA ligase, mitochondrial</fullName>
        <ecNumber evidence="3">6.1.1.20</ecNumber>
    </recommendedName>
    <alternativeName>
        <fullName evidence="11">Phenylalanyl-tRNA synthetase</fullName>
    </alternativeName>
</protein>
<dbReference type="Proteomes" id="UP000288859">
    <property type="component" value="Unassembled WGS sequence"/>
</dbReference>
<dbReference type="SUPFAM" id="SSF55681">
    <property type="entry name" value="Class II aaRS and biotin synthetases"/>
    <property type="match status" value="1"/>
</dbReference>
<dbReference type="InterPro" id="IPR006195">
    <property type="entry name" value="aa-tRNA-synth_II"/>
</dbReference>
<dbReference type="InterPro" id="IPR045864">
    <property type="entry name" value="aa-tRNA-synth_II/BPL/LPL"/>
</dbReference>
<dbReference type="Gene3D" id="3.30.70.380">
    <property type="entry name" value="Ferrodoxin-fold anticodon-binding domain"/>
    <property type="match status" value="1"/>
</dbReference>
<comment type="similarity">
    <text evidence="2">Belongs to the class-II aminoacyl-tRNA synthetase family.</text>
</comment>
<evidence type="ECO:0000256" key="8">
    <source>
        <dbReference type="ARBA" id="ARBA00022946"/>
    </source>
</evidence>
<dbReference type="EMBL" id="NAJM01000001">
    <property type="protein sequence ID" value="RVX76077.1"/>
    <property type="molecule type" value="Genomic_DNA"/>
</dbReference>
<evidence type="ECO:0000256" key="10">
    <source>
        <dbReference type="ARBA" id="ARBA00023146"/>
    </source>
</evidence>
<feature type="region of interest" description="Disordered" evidence="15">
    <location>
        <begin position="478"/>
        <end position="512"/>
    </location>
</feature>
<evidence type="ECO:0000256" key="9">
    <source>
        <dbReference type="ARBA" id="ARBA00023128"/>
    </source>
</evidence>
<dbReference type="GO" id="GO:0000049">
    <property type="term" value="F:tRNA binding"/>
    <property type="evidence" value="ECO:0007669"/>
    <property type="project" value="InterPro"/>
</dbReference>
<evidence type="ECO:0000256" key="2">
    <source>
        <dbReference type="ARBA" id="ARBA00008226"/>
    </source>
</evidence>
<comment type="subcellular location">
    <subcellularLocation>
        <location evidence="1">Mitochondrion matrix</location>
    </subcellularLocation>
</comment>
<dbReference type="GO" id="GO:0006432">
    <property type="term" value="P:phenylalanyl-tRNA aminoacylation"/>
    <property type="evidence" value="ECO:0007669"/>
    <property type="project" value="InterPro"/>
</dbReference>
<evidence type="ECO:0000259" key="16">
    <source>
        <dbReference type="PROSITE" id="PS50862"/>
    </source>
</evidence>
<dbReference type="Pfam" id="PF01409">
    <property type="entry name" value="tRNA-synt_2d"/>
    <property type="match status" value="2"/>
</dbReference>
<evidence type="ECO:0000256" key="6">
    <source>
        <dbReference type="ARBA" id="ARBA00022840"/>
    </source>
</evidence>
<evidence type="ECO:0000256" key="12">
    <source>
        <dbReference type="ARBA" id="ARBA00049255"/>
    </source>
</evidence>
<dbReference type="OrthoDB" id="4457at2759"/>
<dbReference type="PANTHER" id="PTHR11538">
    <property type="entry name" value="PHENYLALANYL-TRNA SYNTHETASE"/>
    <property type="match status" value="1"/>
</dbReference>
<keyword evidence="9" id="KW-0496">Mitochondrion</keyword>
<dbReference type="SMART" id="SM00896">
    <property type="entry name" value="FDX-ACB"/>
    <property type="match status" value="1"/>
</dbReference>
<dbReference type="VEuPathDB" id="FungiDB:PV10_01583"/>
<evidence type="ECO:0000256" key="1">
    <source>
        <dbReference type="ARBA" id="ARBA00004305"/>
    </source>
</evidence>
<dbReference type="PANTHER" id="PTHR11538:SF41">
    <property type="entry name" value="PHENYLALANINE--TRNA LIGASE, MITOCHONDRIAL"/>
    <property type="match status" value="1"/>
</dbReference>
<keyword evidence="8" id="KW-0809">Transit peptide</keyword>
<keyword evidence="7" id="KW-0648">Protein biosynthesis</keyword>
<reference evidence="18 19" key="1">
    <citation type="submission" date="2017-03" db="EMBL/GenBank/DDBJ databases">
        <title>Genomes of endolithic fungi from Antarctica.</title>
        <authorList>
            <person name="Coleine C."/>
            <person name="Masonjones S."/>
            <person name="Stajich J.E."/>
        </authorList>
    </citation>
    <scope>NUCLEOTIDE SEQUENCE [LARGE SCALE GENOMIC DNA]</scope>
    <source>
        <strain evidence="18 19">CCFEE 6314</strain>
    </source>
</reference>
<dbReference type="GO" id="GO:0004826">
    <property type="term" value="F:phenylalanine-tRNA ligase activity"/>
    <property type="evidence" value="ECO:0007669"/>
    <property type="project" value="UniProtKB-EC"/>
</dbReference>
<evidence type="ECO:0000313" key="18">
    <source>
        <dbReference type="EMBL" id="RVX76077.1"/>
    </source>
</evidence>
<comment type="catalytic activity">
    <reaction evidence="12">
        <text>tRNA(Phe) + L-phenylalanine + ATP = L-phenylalanyl-tRNA(Phe) + AMP + diphosphate + H(+)</text>
        <dbReference type="Rhea" id="RHEA:19413"/>
        <dbReference type="Rhea" id="RHEA-COMP:9668"/>
        <dbReference type="Rhea" id="RHEA-COMP:9699"/>
        <dbReference type="ChEBI" id="CHEBI:15378"/>
        <dbReference type="ChEBI" id="CHEBI:30616"/>
        <dbReference type="ChEBI" id="CHEBI:33019"/>
        <dbReference type="ChEBI" id="CHEBI:58095"/>
        <dbReference type="ChEBI" id="CHEBI:78442"/>
        <dbReference type="ChEBI" id="CHEBI:78531"/>
        <dbReference type="ChEBI" id="CHEBI:456215"/>
        <dbReference type="EC" id="6.1.1.20"/>
    </reaction>
</comment>
<feature type="compositionally biased region" description="Low complexity" evidence="15">
    <location>
        <begin position="484"/>
        <end position="503"/>
    </location>
</feature>
<comment type="function">
    <text evidence="13">Is responsible for the charging of tRNA(Phe) with phenylalanine in mitochondrial translation.</text>
</comment>
<evidence type="ECO:0000256" key="13">
    <source>
        <dbReference type="ARBA" id="ARBA00057761"/>
    </source>
</evidence>
<evidence type="ECO:0000256" key="3">
    <source>
        <dbReference type="ARBA" id="ARBA00012814"/>
    </source>
</evidence>
<dbReference type="InterPro" id="IPR036690">
    <property type="entry name" value="Fdx_antiC-bd_sf"/>
</dbReference>
<dbReference type="Gene3D" id="3.30.930.10">
    <property type="entry name" value="Bira Bifunctional Protein, Domain 2"/>
    <property type="match status" value="1"/>
</dbReference>
<keyword evidence="5" id="KW-0547">Nucleotide-binding</keyword>
<dbReference type="AlphaFoldDB" id="A0A438NK20"/>
<dbReference type="PROSITE" id="PS50862">
    <property type="entry name" value="AA_TRNA_LIGASE_II"/>
    <property type="match status" value="1"/>
</dbReference>
<dbReference type="InterPro" id="IPR002319">
    <property type="entry name" value="Phenylalanyl-tRNA_Synthase"/>
</dbReference>
<dbReference type="InterPro" id="IPR004530">
    <property type="entry name" value="Phe-tRNA-synth_IIc_mito"/>
</dbReference>
<dbReference type="GO" id="GO:0005524">
    <property type="term" value="F:ATP binding"/>
    <property type="evidence" value="ECO:0007669"/>
    <property type="project" value="UniProtKB-KW"/>
</dbReference>